<organism evidence="2 3">
    <name type="scientific">Volvox reticuliferus</name>
    <dbReference type="NCBI Taxonomy" id="1737510"/>
    <lineage>
        <taxon>Eukaryota</taxon>
        <taxon>Viridiplantae</taxon>
        <taxon>Chlorophyta</taxon>
        <taxon>core chlorophytes</taxon>
        <taxon>Chlorophyceae</taxon>
        <taxon>CS clade</taxon>
        <taxon>Chlamydomonadales</taxon>
        <taxon>Volvocaceae</taxon>
        <taxon>Volvox</taxon>
    </lineage>
</organism>
<evidence type="ECO:0000256" key="1">
    <source>
        <dbReference type="SAM" id="MobiDB-lite"/>
    </source>
</evidence>
<evidence type="ECO:0000313" key="3">
    <source>
        <dbReference type="Proteomes" id="UP000722791"/>
    </source>
</evidence>
<dbReference type="AlphaFoldDB" id="A0A8J4DG05"/>
<reference evidence="2" key="1">
    <citation type="journal article" date="2021" name="Proc. Natl. Acad. Sci. U.S.A.">
        <title>Three genomes in the algal genus Volvox reveal the fate of a haploid sex-determining region after a transition to homothallism.</title>
        <authorList>
            <person name="Yamamoto K."/>
            <person name="Hamaji T."/>
            <person name="Kawai-Toyooka H."/>
            <person name="Matsuzaki R."/>
            <person name="Takahashi F."/>
            <person name="Nishimura Y."/>
            <person name="Kawachi M."/>
            <person name="Noguchi H."/>
            <person name="Minakuchi Y."/>
            <person name="Umen J.G."/>
            <person name="Toyoda A."/>
            <person name="Nozaki H."/>
        </authorList>
    </citation>
    <scope>NUCLEOTIDE SEQUENCE</scope>
    <source>
        <strain evidence="2">NIES-3785</strain>
    </source>
</reference>
<dbReference type="EMBL" id="BNCQ01000005">
    <property type="protein sequence ID" value="GIL98498.1"/>
    <property type="molecule type" value="Genomic_DNA"/>
</dbReference>
<protein>
    <submittedName>
        <fullName evidence="2">Uncharacterized protein</fullName>
    </submittedName>
</protein>
<proteinExistence type="predicted"/>
<dbReference type="Proteomes" id="UP000722791">
    <property type="component" value="Unassembled WGS sequence"/>
</dbReference>
<comment type="caution">
    <text evidence="2">The sequence shown here is derived from an EMBL/GenBank/DDBJ whole genome shotgun (WGS) entry which is preliminary data.</text>
</comment>
<evidence type="ECO:0000313" key="2">
    <source>
        <dbReference type="EMBL" id="GIL98498.1"/>
    </source>
</evidence>
<gene>
    <name evidence="2" type="ORF">Vretimale_3854</name>
</gene>
<sequence>VTLVKASTCHMSSSWELESPQQVEVTNGQGMPGEHEVHKLSALSTAFLLGRIHPYPVTVREIDALLEVLALENAGAMFLPFKWQDDVLQQLRGAACLFKFLPGATSAAGPAAACLSGGTACRKHRGHSGTDGAYKFATGWPAGPTHHRMQPNGGASCAAVCGSKRAGGSLPRARSTPFRAYKAGGRSPPESHPPCLWRRRQSCGTTRPPWITKSRSSGLPISLCCDDCVGRSLATA</sequence>
<accession>A0A8J4DG05</accession>
<name>A0A8J4DG05_9CHLO</name>
<feature type="non-terminal residue" evidence="2">
    <location>
        <position position="1"/>
    </location>
</feature>
<feature type="region of interest" description="Disordered" evidence="1">
    <location>
        <begin position="168"/>
        <end position="195"/>
    </location>
</feature>